<dbReference type="InterPro" id="IPR009571">
    <property type="entry name" value="SUR7/Rim9-like_fungi"/>
</dbReference>
<dbReference type="OrthoDB" id="2569390at2759"/>
<sequence>MAKLNFNPLCHTLSIILTFSSFVLLMAIVFNNAPLDHEHSTLEGQMNSRFWLLVVNQSTDASTVTFDRRTNTDGKRQSDLTQLDYNSRRSTNDEPEETSVVVNSARNGNDGDGSQIDRRGGGLHAYGFGIWGWCEWSNANWTGYAKCTKKVFWSLPKCAVPSWDSIDQVMRDLPEAITKATSITSFFLLFAPFLSLSFLILLLSAIRFEKPYLPWPVPPKSQWPKGKEMPSKPTRIAWILRDWRTHLIYFMLMLVFCLPTIVTVLVGKSEVNANGGLKADTGYGFIFLWVAWVFLMFSQGLCMWRYGLVYKRKERSKQSTG</sequence>
<evidence type="ECO:0000313" key="3">
    <source>
        <dbReference type="EMBL" id="OCF59914.1"/>
    </source>
</evidence>
<accession>A0A1B9IWV8</accession>
<dbReference type="Pfam" id="PF06687">
    <property type="entry name" value="SUR7"/>
    <property type="match status" value="1"/>
</dbReference>
<feature type="transmembrane region" description="Helical" evidence="2">
    <location>
        <begin position="286"/>
        <end position="308"/>
    </location>
</feature>
<reference evidence="3 4" key="1">
    <citation type="submission" date="2013-07" db="EMBL/GenBank/DDBJ databases">
        <title>The Genome Sequence of Kwoniella mangroviensis CBS10435.</title>
        <authorList>
            <consortium name="The Broad Institute Genome Sequencing Platform"/>
            <person name="Cuomo C."/>
            <person name="Litvintseva A."/>
            <person name="Chen Y."/>
            <person name="Heitman J."/>
            <person name="Sun S."/>
            <person name="Springer D."/>
            <person name="Dromer F."/>
            <person name="Young S.K."/>
            <person name="Zeng Q."/>
            <person name="Gargeya S."/>
            <person name="Fitzgerald M."/>
            <person name="Abouelleil A."/>
            <person name="Alvarado L."/>
            <person name="Berlin A.M."/>
            <person name="Chapman S.B."/>
            <person name="Dewar J."/>
            <person name="Goldberg J."/>
            <person name="Griggs A."/>
            <person name="Gujja S."/>
            <person name="Hansen M."/>
            <person name="Howarth C."/>
            <person name="Imamovic A."/>
            <person name="Larimer J."/>
            <person name="McCowan C."/>
            <person name="Murphy C."/>
            <person name="Pearson M."/>
            <person name="Priest M."/>
            <person name="Roberts A."/>
            <person name="Saif S."/>
            <person name="Shea T."/>
            <person name="Sykes S."/>
            <person name="Wortman J."/>
            <person name="Nusbaum C."/>
            <person name="Birren B."/>
        </authorList>
    </citation>
    <scope>NUCLEOTIDE SEQUENCE [LARGE SCALE GENOMIC DNA]</scope>
    <source>
        <strain evidence="3 4">CBS 10435</strain>
    </source>
</reference>
<protein>
    <submittedName>
        <fullName evidence="3">Uncharacterized protein</fullName>
    </submittedName>
</protein>
<reference evidence="4" key="2">
    <citation type="submission" date="2013-12" db="EMBL/GenBank/DDBJ databases">
        <title>Evolution of pathogenesis and genome organization in the Tremellales.</title>
        <authorList>
            <person name="Cuomo C."/>
            <person name="Litvintseva A."/>
            <person name="Heitman J."/>
            <person name="Chen Y."/>
            <person name="Sun S."/>
            <person name="Springer D."/>
            <person name="Dromer F."/>
            <person name="Young S."/>
            <person name="Zeng Q."/>
            <person name="Chapman S."/>
            <person name="Gujja S."/>
            <person name="Saif S."/>
            <person name="Birren B."/>
        </authorList>
    </citation>
    <scope>NUCLEOTIDE SEQUENCE [LARGE SCALE GENOMIC DNA]</scope>
    <source>
        <strain evidence="4">CBS 10435</strain>
    </source>
</reference>
<keyword evidence="2" id="KW-0472">Membrane</keyword>
<gene>
    <name evidence="3" type="ORF">L486_02587</name>
</gene>
<dbReference type="GO" id="GO:0005886">
    <property type="term" value="C:plasma membrane"/>
    <property type="evidence" value="ECO:0007669"/>
    <property type="project" value="InterPro"/>
</dbReference>
<feature type="transmembrane region" description="Helical" evidence="2">
    <location>
        <begin position="186"/>
        <end position="206"/>
    </location>
</feature>
<evidence type="ECO:0000256" key="1">
    <source>
        <dbReference type="SAM" id="MobiDB-lite"/>
    </source>
</evidence>
<feature type="transmembrane region" description="Helical" evidence="2">
    <location>
        <begin position="12"/>
        <end position="30"/>
    </location>
</feature>
<dbReference type="AlphaFoldDB" id="A0A1B9IWV8"/>
<organism evidence="3 4">
    <name type="scientific">Kwoniella mangroviensis CBS 10435</name>
    <dbReference type="NCBI Taxonomy" id="1331196"/>
    <lineage>
        <taxon>Eukaryota</taxon>
        <taxon>Fungi</taxon>
        <taxon>Dikarya</taxon>
        <taxon>Basidiomycota</taxon>
        <taxon>Agaricomycotina</taxon>
        <taxon>Tremellomycetes</taxon>
        <taxon>Tremellales</taxon>
        <taxon>Cryptococcaceae</taxon>
        <taxon>Kwoniella</taxon>
    </lineage>
</organism>
<evidence type="ECO:0000313" key="4">
    <source>
        <dbReference type="Proteomes" id="UP000092583"/>
    </source>
</evidence>
<feature type="region of interest" description="Disordered" evidence="1">
    <location>
        <begin position="86"/>
        <end position="116"/>
    </location>
</feature>
<keyword evidence="2" id="KW-0812">Transmembrane</keyword>
<evidence type="ECO:0000256" key="2">
    <source>
        <dbReference type="SAM" id="Phobius"/>
    </source>
</evidence>
<dbReference type="Proteomes" id="UP000092583">
    <property type="component" value="Unassembled WGS sequence"/>
</dbReference>
<keyword evidence="2" id="KW-1133">Transmembrane helix</keyword>
<name>A0A1B9IWV8_9TREE</name>
<dbReference type="EMBL" id="KI669460">
    <property type="protein sequence ID" value="OCF59914.1"/>
    <property type="molecule type" value="Genomic_DNA"/>
</dbReference>
<proteinExistence type="predicted"/>
<keyword evidence="4" id="KW-1185">Reference proteome</keyword>
<feature type="transmembrane region" description="Helical" evidence="2">
    <location>
        <begin position="247"/>
        <end position="266"/>
    </location>
</feature>